<dbReference type="PANTHER" id="PTHR48111:SF21">
    <property type="entry name" value="DNA-BINDING DUAL MASTER TRANSCRIPTIONAL REGULATOR RPAA"/>
    <property type="match status" value="1"/>
</dbReference>
<dbReference type="GO" id="GO:0032993">
    <property type="term" value="C:protein-DNA complex"/>
    <property type="evidence" value="ECO:0007669"/>
    <property type="project" value="TreeGrafter"/>
</dbReference>
<dbReference type="InterPro" id="IPR029016">
    <property type="entry name" value="GAF-like_dom_sf"/>
</dbReference>
<keyword evidence="1" id="KW-0597">Phosphoprotein</keyword>
<evidence type="ECO:0000259" key="7">
    <source>
        <dbReference type="PROSITE" id="PS51755"/>
    </source>
</evidence>
<keyword evidence="5" id="KW-0804">Transcription</keyword>
<dbReference type="Proteomes" id="UP001149140">
    <property type="component" value="Unassembled WGS sequence"/>
</dbReference>
<keyword evidence="3" id="KW-0805">Transcription regulation</keyword>
<keyword evidence="2" id="KW-0902">Two-component regulatory system</keyword>
<dbReference type="GO" id="GO:0000976">
    <property type="term" value="F:transcription cis-regulatory region binding"/>
    <property type="evidence" value="ECO:0007669"/>
    <property type="project" value="TreeGrafter"/>
</dbReference>
<dbReference type="Pfam" id="PF00486">
    <property type="entry name" value="Trans_reg_C"/>
    <property type="match status" value="1"/>
</dbReference>
<protein>
    <submittedName>
        <fullName evidence="8">Winged helix-turn-helix domain-containing protein</fullName>
    </submittedName>
</protein>
<evidence type="ECO:0000256" key="6">
    <source>
        <dbReference type="PROSITE-ProRule" id="PRU01091"/>
    </source>
</evidence>
<evidence type="ECO:0000256" key="3">
    <source>
        <dbReference type="ARBA" id="ARBA00023015"/>
    </source>
</evidence>
<dbReference type="InterPro" id="IPR039420">
    <property type="entry name" value="WalR-like"/>
</dbReference>
<dbReference type="InterPro" id="IPR001867">
    <property type="entry name" value="OmpR/PhoB-type_DNA-bd"/>
</dbReference>
<evidence type="ECO:0000256" key="2">
    <source>
        <dbReference type="ARBA" id="ARBA00023012"/>
    </source>
</evidence>
<proteinExistence type="predicted"/>
<dbReference type="GO" id="GO:0006355">
    <property type="term" value="P:regulation of DNA-templated transcription"/>
    <property type="evidence" value="ECO:0007669"/>
    <property type="project" value="InterPro"/>
</dbReference>
<keyword evidence="4 6" id="KW-0238">DNA-binding</keyword>
<dbReference type="InterPro" id="IPR036388">
    <property type="entry name" value="WH-like_DNA-bd_sf"/>
</dbReference>
<accession>A0A9X3S3S7</accession>
<dbReference type="SUPFAM" id="SSF55781">
    <property type="entry name" value="GAF domain-like"/>
    <property type="match status" value="1"/>
</dbReference>
<dbReference type="PANTHER" id="PTHR48111">
    <property type="entry name" value="REGULATOR OF RPOS"/>
    <property type="match status" value="1"/>
</dbReference>
<dbReference type="SMART" id="SM00862">
    <property type="entry name" value="Trans_reg_C"/>
    <property type="match status" value="1"/>
</dbReference>
<organism evidence="8 9">
    <name type="scientific">Solirubrobacter ginsenosidimutans</name>
    <dbReference type="NCBI Taxonomy" id="490573"/>
    <lineage>
        <taxon>Bacteria</taxon>
        <taxon>Bacillati</taxon>
        <taxon>Actinomycetota</taxon>
        <taxon>Thermoleophilia</taxon>
        <taxon>Solirubrobacterales</taxon>
        <taxon>Solirubrobacteraceae</taxon>
        <taxon>Solirubrobacter</taxon>
    </lineage>
</organism>
<sequence length="277" mass="29711">MRSLQVAATKLAGPLSVKQIAEVAAIEATMAVAAGAALVALEAEDGSGLQRVHDIVISSEARERVSALRAGASGLIARVADTQEPTFLRSVADALSNSPRAPGSSDAFGGGALAALPLIYAGRRLGVMILTWSRDRGFSGNDRTFLTVLAGHCSLALALAFGRREARLADPWVLGDMEIDSAGNRVLISGRPVHLTPSEFHLLVLLAEDPGRCRSRNEILRHLWHTEYVGDERACDAHLANLRKKIERDPSHPERLLTIRGRGYALRVPGLTDDPRP</sequence>
<dbReference type="RefSeq" id="WP_270038618.1">
    <property type="nucleotide sequence ID" value="NZ_JAPDOD010000003.1"/>
</dbReference>
<feature type="domain" description="OmpR/PhoB-type" evidence="7">
    <location>
        <begin position="169"/>
        <end position="268"/>
    </location>
</feature>
<dbReference type="GO" id="GO:0000156">
    <property type="term" value="F:phosphorelay response regulator activity"/>
    <property type="evidence" value="ECO:0007669"/>
    <property type="project" value="TreeGrafter"/>
</dbReference>
<dbReference type="SMART" id="SM00065">
    <property type="entry name" value="GAF"/>
    <property type="match status" value="1"/>
</dbReference>
<evidence type="ECO:0000256" key="5">
    <source>
        <dbReference type="ARBA" id="ARBA00023163"/>
    </source>
</evidence>
<dbReference type="Gene3D" id="1.10.10.10">
    <property type="entry name" value="Winged helix-like DNA-binding domain superfamily/Winged helix DNA-binding domain"/>
    <property type="match status" value="1"/>
</dbReference>
<dbReference type="InterPro" id="IPR003018">
    <property type="entry name" value="GAF"/>
</dbReference>
<comment type="caution">
    <text evidence="8">The sequence shown here is derived from an EMBL/GenBank/DDBJ whole genome shotgun (WGS) entry which is preliminary data.</text>
</comment>
<dbReference type="EMBL" id="JAPDOD010000003">
    <property type="protein sequence ID" value="MDA0159853.1"/>
    <property type="molecule type" value="Genomic_DNA"/>
</dbReference>
<dbReference type="Gene3D" id="3.30.450.40">
    <property type="match status" value="1"/>
</dbReference>
<dbReference type="Pfam" id="PF13185">
    <property type="entry name" value="GAF_2"/>
    <property type="match status" value="1"/>
</dbReference>
<feature type="DNA-binding region" description="OmpR/PhoB-type" evidence="6">
    <location>
        <begin position="169"/>
        <end position="268"/>
    </location>
</feature>
<evidence type="ECO:0000313" key="8">
    <source>
        <dbReference type="EMBL" id="MDA0159853.1"/>
    </source>
</evidence>
<name>A0A9X3S3S7_9ACTN</name>
<reference evidence="8" key="1">
    <citation type="submission" date="2022-10" db="EMBL/GenBank/DDBJ databases">
        <title>The WGS of Solirubrobacter ginsenosidimutans DSM 21036.</title>
        <authorList>
            <person name="Jiang Z."/>
        </authorList>
    </citation>
    <scope>NUCLEOTIDE SEQUENCE</scope>
    <source>
        <strain evidence="8">DSM 21036</strain>
    </source>
</reference>
<evidence type="ECO:0000256" key="4">
    <source>
        <dbReference type="ARBA" id="ARBA00023125"/>
    </source>
</evidence>
<dbReference type="AlphaFoldDB" id="A0A9X3S3S7"/>
<gene>
    <name evidence="8" type="ORF">OM076_06235</name>
</gene>
<dbReference type="CDD" id="cd00383">
    <property type="entry name" value="trans_reg_C"/>
    <property type="match status" value="1"/>
</dbReference>
<dbReference type="SUPFAM" id="SSF46894">
    <property type="entry name" value="C-terminal effector domain of the bipartite response regulators"/>
    <property type="match status" value="1"/>
</dbReference>
<evidence type="ECO:0000313" key="9">
    <source>
        <dbReference type="Proteomes" id="UP001149140"/>
    </source>
</evidence>
<dbReference type="PROSITE" id="PS51755">
    <property type="entry name" value="OMPR_PHOB"/>
    <property type="match status" value="1"/>
</dbReference>
<keyword evidence="9" id="KW-1185">Reference proteome</keyword>
<evidence type="ECO:0000256" key="1">
    <source>
        <dbReference type="ARBA" id="ARBA00022553"/>
    </source>
</evidence>
<dbReference type="GO" id="GO:0005829">
    <property type="term" value="C:cytosol"/>
    <property type="evidence" value="ECO:0007669"/>
    <property type="project" value="TreeGrafter"/>
</dbReference>
<dbReference type="InterPro" id="IPR016032">
    <property type="entry name" value="Sig_transdc_resp-reg_C-effctor"/>
</dbReference>